<accession>A0A7V2ZIW0</accession>
<evidence type="ECO:0000259" key="1">
    <source>
        <dbReference type="Pfam" id="PF18962"/>
    </source>
</evidence>
<dbReference type="EMBL" id="DSUJ01000008">
    <property type="protein sequence ID" value="HFI90638.1"/>
    <property type="molecule type" value="Genomic_DNA"/>
</dbReference>
<protein>
    <submittedName>
        <fullName evidence="2">T9SS type A sorting domain-containing protein</fullName>
    </submittedName>
</protein>
<comment type="caution">
    <text evidence="2">The sequence shown here is derived from an EMBL/GenBank/DDBJ whole genome shotgun (WGS) entry which is preliminary data.</text>
</comment>
<feature type="domain" description="Secretion system C-terminal sorting" evidence="1">
    <location>
        <begin position="205"/>
        <end position="279"/>
    </location>
</feature>
<name>A0A7V2ZIW0_9BACT</name>
<dbReference type="InterPro" id="IPR026444">
    <property type="entry name" value="Secre_tail"/>
</dbReference>
<dbReference type="AlphaFoldDB" id="A0A7V2ZIW0"/>
<proteinExistence type="predicted"/>
<gene>
    <name evidence="2" type="ORF">ENS31_03780</name>
</gene>
<reference evidence="2" key="1">
    <citation type="journal article" date="2020" name="mSystems">
        <title>Genome- and Community-Level Interaction Insights into Carbon Utilization and Element Cycling Functions of Hydrothermarchaeota in Hydrothermal Sediment.</title>
        <authorList>
            <person name="Zhou Z."/>
            <person name="Liu Y."/>
            <person name="Xu W."/>
            <person name="Pan J."/>
            <person name="Luo Z.H."/>
            <person name="Li M."/>
        </authorList>
    </citation>
    <scope>NUCLEOTIDE SEQUENCE [LARGE SCALE GENOMIC DNA]</scope>
    <source>
        <strain evidence="2">SpSt-479</strain>
    </source>
</reference>
<evidence type="ECO:0000313" key="2">
    <source>
        <dbReference type="EMBL" id="HFI90638.1"/>
    </source>
</evidence>
<dbReference type="Pfam" id="PF18962">
    <property type="entry name" value="Por_Secre_tail"/>
    <property type="match status" value="1"/>
</dbReference>
<sequence length="283" mass="32706">MRKIIIILFIILSIKTNSQQINPLDFFPHHLGDLWQYIEYPTTQVTTGSITRIDTISVDTILIYYNYNENPSLKLAIDSSIIFADPNSWFPWYRLNLPVSSIWVRQSIPSWWVHFKTQSNQTIFNQVRLTREYHVYNFIPVGDTNGLPGSVEYLVEGIGLYKITWEGGERVLNGCIINGIKYGTIIEVDDYENSITLSEYSIKSYPNPFNNSTIIQYSLSELAQISIKIYDIIGNEVKELFEGIESNGVYSKMWKPETESSGIYFVVLRTNKSVITHKLLYLK</sequence>
<dbReference type="NCBIfam" id="TIGR04183">
    <property type="entry name" value="Por_Secre_tail"/>
    <property type="match status" value="1"/>
</dbReference>
<organism evidence="2">
    <name type="scientific">Ignavibacterium album</name>
    <dbReference type="NCBI Taxonomy" id="591197"/>
    <lineage>
        <taxon>Bacteria</taxon>
        <taxon>Pseudomonadati</taxon>
        <taxon>Ignavibacteriota</taxon>
        <taxon>Ignavibacteria</taxon>
        <taxon>Ignavibacteriales</taxon>
        <taxon>Ignavibacteriaceae</taxon>
        <taxon>Ignavibacterium</taxon>
    </lineage>
</organism>